<organism evidence="2 3">
    <name type="scientific">Streptomyces puniciscabiei</name>
    <dbReference type="NCBI Taxonomy" id="164348"/>
    <lineage>
        <taxon>Bacteria</taxon>
        <taxon>Bacillati</taxon>
        <taxon>Actinomycetota</taxon>
        <taxon>Actinomycetes</taxon>
        <taxon>Kitasatosporales</taxon>
        <taxon>Streptomycetaceae</taxon>
        <taxon>Streptomyces</taxon>
    </lineage>
</organism>
<protein>
    <recommendedName>
        <fullName evidence="4">Relaxase/mobilization nuclease-like protein</fullName>
    </recommendedName>
</protein>
<evidence type="ECO:0000313" key="2">
    <source>
        <dbReference type="EMBL" id="TQK98988.1"/>
    </source>
</evidence>
<accession>A0A542UIT7</accession>
<dbReference type="AlphaFoldDB" id="A0A542UIT7"/>
<dbReference type="RefSeq" id="WP_055709487.1">
    <property type="nucleotide sequence ID" value="NZ_JBPJFI010000001.1"/>
</dbReference>
<feature type="region of interest" description="Disordered" evidence="1">
    <location>
        <begin position="256"/>
        <end position="279"/>
    </location>
</feature>
<proteinExistence type="predicted"/>
<keyword evidence="3" id="KW-1185">Reference proteome</keyword>
<reference evidence="2 3" key="1">
    <citation type="submission" date="2019-06" db="EMBL/GenBank/DDBJ databases">
        <title>Sequencing the genomes of 1000 actinobacteria strains.</title>
        <authorList>
            <person name="Klenk H.-P."/>
        </authorList>
    </citation>
    <scope>NUCLEOTIDE SEQUENCE [LARGE SCALE GENOMIC DNA]</scope>
    <source>
        <strain evidence="2 3">DSM 41929</strain>
    </source>
</reference>
<dbReference type="Proteomes" id="UP000318103">
    <property type="component" value="Unassembled WGS sequence"/>
</dbReference>
<dbReference type="EMBL" id="VFNX01000001">
    <property type="protein sequence ID" value="TQK98988.1"/>
    <property type="molecule type" value="Genomic_DNA"/>
</dbReference>
<feature type="region of interest" description="Disordered" evidence="1">
    <location>
        <begin position="1"/>
        <end position="20"/>
    </location>
</feature>
<sequence>MIPRVNERTNAPHDPLSEALGRDVPIEGGLPEHSVVAYWPGLDSYTLEDEQATWTAAQWAEHLEDPLLEHPFATSPRGDRRAIFHLVVRLHPDDRDLAAAEWAEAARRLARAAGVERPGDTGGCHWIAVQGKPGRLDVIANLIRLDGSWQQQPADLGRRLAHEARRIEQDLHLIAPAPQARSVPTASAQLAEVLTQLADEHSGPLAAVRGLVEHTAHRIARHPGGAGADAAHRLELIAYRLHGIQQDLDATAAHLTTAPRPRTATPAPAAARATARRSP</sequence>
<evidence type="ECO:0000313" key="3">
    <source>
        <dbReference type="Proteomes" id="UP000318103"/>
    </source>
</evidence>
<feature type="compositionally biased region" description="Low complexity" evidence="1">
    <location>
        <begin position="256"/>
        <end position="273"/>
    </location>
</feature>
<gene>
    <name evidence="2" type="ORF">FB563_4039</name>
</gene>
<feature type="compositionally biased region" description="Basic and acidic residues" evidence="1">
    <location>
        <begin position="1"/>
        <end position="11"/>
    </location>
</feature>
<comment type="caution">
    <text evidence="2">The sequence shown here is derived from an EMBL/GenBank/DDBJ whole genome shotgun (WGS) entry which is preliminary data.</text>
</comment>
<evidence type="ECO:0008006" key="4">
    <source>
        <dbReference type="Google" id="ProtNLM"/>
    </source>
</evidence>
<dbReference type="OrthoDB" id="4269146at2"/>
<name>A0A542UIT7_9ACTN</name>
<evidence type="ECO:0000256" key="1">
    <source>
        <dbReference type="SAM" id="MobiDB-lite"/>
    </source>
</evidence>